<gene>
    <name evidence="1" type="ORF">LIZ82_10260</name>
</gene>
<dbReference type="AlphaFoldDB" id="A0AAW4UPF7"/>
<evidence type="ECO:0008006" key="3">
    <source>
        <dbReference type="Google" id="ProtNLM"/>
    </source>
</evidence>
<reference evidence="1" key="1">
    <citation type="submission" date="2021-10" db="EMBL/GenBank/DDBJ databases">
        <title>Collection of gut derived symbiotic bacterial strains cultured from healthy donors.</title>
        <authorList>
            <person name="Lin H."/>
            <person name="Littmann E."/>
            <person name="Kohout C."/>
            <person name="Pamer E.G."/>
        </authorList>
    </citation>
    <scope>NUCLEOTIDE SEQUENCE</scope>
    <source>
        <strain evidence="1">DFI.7.28A</strain>
    </source>
</reference>
<evidence type="ECO:0000313" key="1">
    <source>
        <dbReference type="EMBL" id="MCB6961264.1"/>
    </source>
</evidence>
<dbReference type="EMBL" id="JAJCJQ010000015">
    <property type="protein sequence ID" value="MCB6961264.1"/>
    <property type="molecule type" value="Genomic_DNA"/>
</dbReference>
<organism evidence="1 2">
    <name type="scientific">Agathobacter rectalis</name>
    <dbReference type="NCBI Taxonomy" id="39491"/>
    <lineage>
        <taxon>Bacteria</taxon>
        <taxon>Bacillati</taxon>
        <taxon>Bacillota</taxon>
        <taxon>Clostridia</taxon>
        <taxon>Lachnospirales</taxon>
        <taxon>Lachnospiraceae</taxon>
        <taxon>Agathobacter</taxon>
    </lineage>
</organism>
<accession>A0AAW4UPF7</accession>
<sequence>MQRYLLTMCYEHENYVNDIERKKQYKNDIVSVIHKQKLPFFKKRKILKLVQALCDMQFLLDESEQTDLVLNEEVWNSDCLEYNVNRVYEFIVQNSIESQSVDTQAICECCRVESDMDIKYIKMNDTLRKSKEDNPIIVLVSDMFVQPFVINGNHRIKKAFNSGIDRIEVYILDADNVIQCLISEDYRTAYKIYKKLHKLVGMKLNC</sequence>
<comment type="caution">
    <text evidence="1">The sequence shown here is derived from an EMBL/GenBank/DDBJ whole genome shotgun (WGS) entry which is preliminary data.</text>
</comment>
<protein>
    <recommendedName>
        <fullName evidence="3">ParB/Sulfiredoxin domain-containing protein</fullName>
    </recommendedName>
</protein>
<evidence type="ECO:0000313" key="2">
    <source>
        <dbReference type="Proteomes" id="UP001197741"/>
    </source>
</evidence>
<proteinExistence type="predicted"/>
<dbReference type="Proteomes" id="UP001197741">
    <property type="component" value="Unassembled WGS sequence"/>
</dbReference>
<name>A0AAW4UPF7_9FIRM</name>
<dbReference type="RefSeq" id="WP_306783198.1">
    <property type="nucleotide sequence ID" value="NZ_CP143947.1"/>
</dbReference>